<dbReference type="AlphaFoldDB" id="A0A926IKR6"/>
<evidence type="ECO:0000313" key="2">
    <source>
        <dbReference type="Proteomes" id="UP000601171"/>
    </source>
</evidence>
<dbReference type="RefSeq" id="WP_262430816.1">
    <property type="nucleotide sequence ID" value="NZ_JACRTG010000034.1"/>
</dbReference>
<name>A0A926IKR6_9FIRM</name>
<dbReference type="EMBL" id="JACRTG010000034">
    <property type="protein sequence ID" value="MBC8589349.1"/>
    <property type="molecule type" value="Genomic_DNA"/>
</dbReference>
<evidence type="ECO:0000313" key="1">
    <source>
        <dbReference type="EMBL" id="MBC8589349.1"/>
    </source>
</evidence>
<proteinExistence type="predicted"/>
<protein>
    <submittedName>
        <fullName evidence="1">Uncharacterized protein</fullName>
    </submittedName>
</protein>
<reference evidence="1" key="1">
    <citation type="submission" date="2020-08" db="EMBL/GenBank/DDBJ databases">
        <title>Genome public.</title>
        <authorList>
            <person name="Liu C."/>
            <person name="Sun Q."/>
        </authorList>
    </citation>
    <scope>NUCLEOTIDE SEQUENCE</scope>
    <source>
        <strain evidence="1">BX21</strain>
    </source>
</reference>
<comment type="caution">
    <text evidence="1">The sequence shown here is derived from an EMBL/GenBank/DDBJ whole genome shotgun (WGS) entry which is preliminary data.</text>
</comment>
<gene>
    <name evidence="1" type="ORF">H8707_14110</name>
</gene>
<organism evidence="1 2">
    <name type="scientific">Paratissierella segnis</name>
    <dbReference type="NCBI Taxonomy" id="2763679"/>
    <lineage>
        <taxon>Bacteria</taxon>
        <taxon>Bacillati</taxon>
        <taxon>Bacillota</taxon>
        <taxon>Tissierellia</taxon>
        <taxon>Tissierellales</taxon>
        <taxon>Tissierellaceae</taxon>
        <taxon>Paratissierella</taxon>
    </lineage>
</organism>
<sequence length="64" mass="7458">MEKRLELIDTEDEFYIKIDGKEIPNITEYSITARADSGFIDLDIKFSIPNNQRIIVKSKNLKIL</sequence>
<dbReference type="Proteomes" id="UP000601171">
    <property type="component" value="Unassembled WGS sequence"/>
</dbReference>
<accession>A0A926IKR6</accession>
<keyword evidence="2" id="KW-1185">Reference proteome</keyword>